<evidence type="ECO:0000259" key="5">
    <source>
        <dbReference type="Pfam" id="PF22691"/>
    </source>
</evidence>
<sequence length="533" mass="56942">MSRTRETPIVIGVGDIINRSVSPADAKEPSQLIHEAILAALEDAVSSTTTSSPSSSRQKLQSAIDSIDLVRTWTWPYPDLPGTIAEKLAVKPKFKTYSDHGGNQPGKLFDEAARRIARGEVRVAVVAGGEALASLSACAAAGKLPPPGWSKPAEEVDSVFSPTSRDLGDNPGAIHDIGAPIHVYPLYENAFRAHRGQSIKANHEESSKLYAEFAAVAEKLPYAWNYGKKVDEKTISTVGKKNRMICFPYPLLMNAFNTINLAGACILTSTTFARALGIPQNRWVYPLAGAGTKDSDGFWQRPDFHSSPSISLSIDAALLAAGTAKAEIDLFDIYSCFPIVPKLAAQHLGIPLPGDTTAANEAQRKSLTLLGGLTSFGGAGNNYSMHALAEMTRAIRDGKGKKGLVLCNGGVLSYQHVVVLSKEARDGGYLEANPLEGKAIAEGPALASDADGEAVVETYTVEFKRDGSPLRGHVVGRLKSDGRRFLANHGDERTLRVMAEGAVEIVGKKGWVKQDADRKGRGLFVLENVGAKM</sequence>
<dbReference type="InterPro" id="IPR055140">
    <property type="entry name" value="Thiolase_C_2"/>
</dbReference>
<evidence type="ECO:0000256" key="3">
    <source>
        <dbReference type="ARBA" id="ARBA00023315"/>
    </source>
</evidence>
<evidence type="ECO:0000256" key="2">
    <source>
        <dbReference type="ARBA" id="ARBA00022679"/>
    </source>
</evidence>
<feature type="domain" description="Thiolase-like protein type 1 additional C-terminal" evidence="4">
    <location>
        <begin position="444"/>
        <end position="515"/>
    </location>
</feature>
<dbReference type="RefSeq" id="XP_033381526.1">
    <property type="nucleotide sequence ID" value="XM_033528439.1"/>
</dbReference>
<dbReference type="Gene3D" id="3.40.47.10">
    <property type="match status" value="1"/>
</dbReference>
<dbReference type="OrthoDB" id="435240at2759"/>
<gene>
    <name evidence="6" type="ORF">BU24DRAFT_424190</name>
</gene>
<protein>
    <submittedName>
        <fullName evidence="6">Uncharacterized protein</fullName>
    </submittedName>
</protein>
<dbReference type="Pfam" id="PF22691">
    <property type="entry name" value="Thiolase_C_1"/>
    <property type="match status" value="1"/>
</dbReference>
<dbReference type="InterPro" id="IPR016039">
    <property type="entry name" value="Thiolase-like"/>
</dbReference>
<evidence type="ECO:0000313" key="6">
    <source>
        <dbReference type="EMBL" id="KAF2013187.1"/>
    </source>
</evidence>
<dbReference type="InterPro" id="IPR040771">
    <property type="entry name" value="TLP1_add_C"/>
</dbReference>
<proteinExistence type="inferred from homology"/>
<dbReference type="AlphaFoldDB" id="A0A6A5XK52"/>
<dbReference type="Proteomes" id="UP000799778">
    <property type="component" value="Unassembled WGS sequence"/>
</dbReference>
<dbReference type="PANTHER" id="PTHR18919">
    <property type="entry name" value="ACETYL-COA C-ACYLTRANSFERASE"/>
    <property type="match status" value="1"/>
</dbReference>
<name>A0A6A5XK52_9PLEO</name>
<comment type="similarity">
    <text evidence="1">Belongs to the thiolase-like superfamily. Thiolase family.</text>
</comment>
<keyword evidence="3" id="KW-0012">Acyltransferase</keyword>
<dbReference type="PANTHER" id="PTHR18919:SF139">
    <property type="entry name" value="THIOLASE-LIKE PROTEIN TYPE 1 ADDITIONAL C-TERMINAL DOMAIN-CONTAINING PROTEIN"/>
    <property type="match status" value="1"/>
</dbReference>
<dbReference type="SUPFAM" id="SSF53901">
    <property type="entry name" value="Thiolase-like"/>
    <property type="match status" value="1"/>
</dbReference>
<evidence type="ECO:0000313" key="7">
    <source>
        <dbReference type="Proteomes" id="UP000799778"/>
    </source>
</evidence>
<evidence type="ECO:0000256" key="1">
    <source>
        <dbReference type="ARBA" id="ARBA00010982"/>
    </source>
</evidence>
<accession>A0A6A5XK52</accession>
<organism evidence="6 7">
    <name type="scientific">Aaosphaeria arxii CBS 175.79</name>
    <dbReference type="NCBI Taxonomy" id="1450172"/>
    <lineage>
        <taxon>Eukaryota</taxon>
        <taxon>Fungi</taxon>
        <taxon>Dikarya</taxon>
        <taxon>Ascomycota</taxon>
        <taxon>Pezizomycotina</taxon>
        <taxon>Dothideomycetes</taxon>
        <taxon>Pleosporomycetidae</taxon>
        <taxon>Pleosporales</taxon>
        <taxon>Pleosporales incertae sedis</taxon>
        <taxon>Aaosphaeria</taxon>
    </lineage>
</organism>
<dbReference type="Pfam" id="PF18313">
    <property type="entry name" value="TLP1_add_C"/>
    <property type="match status" value="1"/>
</dbReference>
<keyword evidence="7" id="KW-1185">Reference proteome</keyword>
<evidence type="ECO:0000259" key="4">
    <source>
        <dbReference type="Pfam" id="PF18313"/>
    </source>
</evidence>
<reference evidence="6" key="1">
    <citation type="journal article" date="2020" name="Stud. Mycol.">
        <title>101 Dothideomycetes genomes: a test case for predicting lifestyles and emergence of pathogens.</title>
        <authorList>
            <person name="Haridas S."/>
            <person name="Albert R."/>
            <person name="Binder M."/>
            <person name="Bloem J."/>
            <person name="Labutti K."/>
            <person name="Salamov A."/>
            <person name="Andreopoulos B."/>
            <person name="Baker S."/>
            <person name="Barry K."/>
            <person name="Bills G."/>
            <person name="Bluhm B."/>
            <person name="Cannon C."/>
            <person name="Castanera R."/>
            <person name="Culley D."/>
            <person name="Daum C."/>
            <person name="Ezra D."/>
            <person name="Gonzalez J."/>
            <person name="Henrissat B."/>
            <person name="Kuo A."/>
            <person name="Liang C."/>
            <person name="Lipzen A."/>
            <person name="Lutzoni F."/>
            <person name="Magnuson J."/>
            <person name="Mondo S."/>
            <person name="Nolan M."/>
            <person name="Ohm R."/>
            <person name="Pangilinan J."/>
            <person name="Park H.-J."/>
            <person name="Ramirez L."/>
            <person name="Alfaro M."/>
            <person name="Sun H."/>
            <person name="Tritt A."/>
            <person name="Yoshinaga Y."/>
            <person name="Zwiers L.-H."/>
            <person name="Turgeon B."/>
            <person name="Goodwin S."/>
            <person name="Spatafora J."/>
            <person name="Crous P."/>
            <person name="Grigoriev I."/>
        </authorList>
    </citation>
    <scope>NUCLEOTIDE SEQUENCE</scope>
    <source>
        <strain evidence="6">CBS 175.79</strain>
    </source>
</reference>
<keyword evidence="2" id="KW-0808">Transferase</keyword>
<dbReference type="GeneID" id="54285836"/>
<dbReference type="GO" id="GO:0016746">
    <property type="term" value="F:acyltransferase activity"/>
    <property type="evidence" value="ECO:0007669"/>
    <property type="project" value="UniProtKB-KW"/>
</dbReference>
<dbReference type="Gene3D" id="2.40.50.840">
    <property type="match status" value="1"/>
</dbReference>
<dbReference type="EMBL" id="ML978071">
    <property type="protein sequence ID" value="KAF2013187.1"/>
    <property type="molecule type" value="Genomic_DNA"/>
</dbReference>
<feature type="domain" description="Thiolase C-terminal" evidence="5">
    <location>
        <begin position="296"/>
        <end position="422"/>
    </location>
</feature>